<protein>
    <recommendedName>
        <fullName evidence="2">Autophagy-related protein 14</fullName>
    </recommendedName>
</protein>
<reference evidence="6" key="1">
    <citation type="submission" date="2022-07" db="EMBL/GenBank/DDBJ databases">
        <title>Fungi with potential for degradation of polypropylene.</title>
        <authorList>
            <person name="Gostincar C."/>
        </authorList>
    </citation>
    <scope>NUCLEOTIDE SEQUENCE</scope>
    <source>
        <strain evidence="6">EXF-13308</strain>
    </source>
</reference>
<dbReference type="PANTHER" id="PTHR15157">
    <property type="entry name" value="UV RADIATION RESISTANCE-ASSOCIATED GENE PROTEIN"/>
    <property type="match status" value="1"/>
</dbReference>
<evidence type="ECO:0000256" key="2">
    <source>
        <dbReference type="ARBA" id="ARBA00013807"/>
    </source>
</evidence>
<feature type="compositionally biased region" description="Basic and acidic residues" evidence="5">
    <location>
        <begin position="491"/>
        <end position="501"/>
    </location>
</feature>
<evidence type="ECO:0000313" key="6">
    <source>
        <dbReference type="EMBL" id="KAJ9151913.1"/>
    </source>
</evidence>
<evidence type="ECO:0000256" key="4">
    <source>
        <dbReference type="SAM" id="Coils"/>
    </source>
</evidence>
<accession>A0AA38S0X9</accession>
<dbReference type="Proteomes" id="UP001174694">
    <property type="component" value="Unassembled WGS sequence"/>
</dbReference>
<dbReference type="AlphaFoldDB" id="A0AA38S0X9"/>
<sequence length="514" mass="56730">MNCDICHRSHHPQRLPFLCAVDARNRLYEGRVAHAQALLENDSLEQRIDSFLSNSSSVARESPSSSKILAENLKSQEQLAAGRTDEIIAQADRLKAEVEAARRDIEKRKKAIARKRSDLASASNGIAARRTRQLEEAERAIQMTKYKWNRSFENMAGTRGFLCMEAARLYGLRRFKKGNSTRYEIGGVEIVDMPGLNSASPEVLSTSLAHISHILMLASHYLAIRLPAEITLPHRDYPRPTIFSLGSSYQHGEIPFPGTASLVPPSESRDRERPHVPRPRPLFIDKPLSTLVKEDPATYSLFIEGVVLLAYDIAWACCSQGVPVGDKSSYEDVCNMGKNLYNLLIGNQLHTNTAGRIFSSANSTPATNSNDEELGELGKATSLMGRYSHGTAHTFLGSADGNEFVRSFKLPNPIKLADRLKKKLVSEASIPEWEMLEDDAWAADDGMEEAVLVKGRKRGESDRRLFGVESMMTVQGALDATIAEGKAASGIDERSGTEKSKNAGTSGWTKLKTR</sequence>
<proteinExistence type="inferred from homology"/>
<dbReference type="GO" id="GO:0005768">
    <property type="term" value="C:endosome"/>
    <property type="evidence" value="ECO:0007669"/>
    <property type="project" value="TreeGrafter"/>
</dbReference>
<evidence type="ECO:0000313" key="7">
    <source>
        <dbReference type="Proteomes" id="UP001174694"/>
    </source>
</evidence>
<comment type="similarity">
    <text evidence="1">Belongs to the ATG14 family.</text>
</comment>
<dbReference type="EMBL" id="JANBVO010000005">
    <property type="protein sequence ID" value="KAJ9151913.1"/>
    <property type="molecule type" value="Genomic_DNA"/>
</dbReference>
<keyword evidence="7" id="KW-1185">Reference proteome</keyword>
<organism evidence="6 7">
    <name type="scientific">Pleurostoma richardsiae</name>
    <dbReference type="NCBI Taxonomy" id="41990"/>
    <lineage>
        <taxon>Eukaryota</taxon>
        <taxon>Fungi</taxon>
        <taxon>Dikarya</taxon>
        <taxon>Ascomycota</taxon>
        <taxon>Pezizomycotina</taxon>
        <taxon>Sordariomycetes</taxon>
        <taxon>Sordariomycetidae</taxon>
        <taxon>Calosphaeriales</taxon>
        <taxon>Pleurostomataceae</taxon>
        <taxon>Pleurostoma</taxon>
    </lineage>
</organism>
<comment type="caution">
    <text evidence="6">The sequence shown here is derived from an EMBL/GenBank/DDBJ whole genome shotgun (WGS) entry which is preliminary data.</text>
</comment>
<dbReference type="InterPro" id="IPR018791">
    <property type="entry name" value="UV_resistance/autophagy_Atg14"/>
</dbReference>
<name>A0AA38S0X9_9PEZI</name>
<dbReference type="GO" id="GO:0032991">
    <property type="term" value="C:protein-containing complex"/>
    <property type="evidence" value="ECO:0007669"/>
    <property type="project" value="UniProtKB-ARBA"/>
</dbReference>
<dbReference type="PANTHER" id="PTHR15157:SF13">
    <property type="entry name" value="AUTOPHAGY-RELATED PROTEIN 14"/>
    <property type="match status" value="1"/>
</dbReference>
<evidence type="ECO:0000256" key="3">
    <source>
        <dbReference type="ARBA" id="ARBA00023054"/>
    </source>
</evidence>
<keyword evidence="3 4" id="KW-0175">Coiled coil</keyword>
<gene>
    <name evidence="6" type="ORF">NKR23_g2608</name>
</gene>
<dbReference type="GO" id="GO:0000323">
    <property type="term" value="C:lytic vacuole"/>
    <property type="evidence" value="ECO:0007669"/>
    <property type="project" value="TreeGrafter"/>
</dbReference>
<feature type="coiled-coil region" evidence="4">
    <location>
        <begin position="84"/>
        <end position="115"/>
    </location>
</feature>
<dbReference type="Pfam" id="PF10186">
    <property type="entry name" value="ATG14"/>
    <property type="match status" value="1"/>
</dbReference>
<dbReference type="GO" id="GO:0035493">
    <property type="term" value="P:SNARE complex assembly"/>
    <property type="evidence" value="ECO:0007669"/>
    <property type="project" value="TreeGrafter"/>
</dbReference>
<dbReference type="GO" id="GO:0000149">
    <property type="term" value="F:SNARE binding"/>
    <property type="evidence" value="ECO:0007669"/>
    <property type="project" value="TreeGrafter"/>
</dbReference>
<evidence type="ECO:0000256" key="1">
    <source>
        <dbReference type="ARBA" id="ARBA00009574"/>
    </source>
</evidence>
<feature type="region of interest" description="Disordered" evidence="5">
    <location>
        <begin position="486"/>
        <end position="514"/>
    </location>
</feature>
<evidence type="ECO:0000256" key="5">
    <source>
        <dbReference type="SAM" id="MobiDB-lite"/>
    </source>
</evidence>
<feature type="region of interest" description="Disordered" evidence="5">
    <location>
        <begin position="258"/>
        <end position="280"/>
    </location>
</feature>